<organism evidence="2 3">
    <name type="scientific">Sphingobium tyrosinilyticum</name>
    <dbReference type="NCBI Taxonomy" id="2715436"/>
    <lineage>
        <taxon>Bacteria</taxon>
        <taxon>Pseudomonadati</taxon>
        <taxon>Pseudomonadota</taxon>
        <taxon>Alphaproteobacteria</taxon>
        <taxon>Sphingomonadales</taxon>
        <taxon>Sphingomonadaceae</taxon>
        <taxon>Sphingobium</taxon>
    </lineage>
</organism>
<evidence type="ECO:0000313" key="3">
    <source>
        <dbReference type="Proteomes" id="UP001595957"/>
    </source>
</evidence>
<keyword evidence="1" id="KW-0732">Signal</keyword>
<reference evidence="3" key="1">
    <citation type="journal article" date="2019" name="Int. J. Syst. Evol. Microbiol.">
        <title>The Global Catalogue of Microorganisms (GCM) 10K type strain sequencing project: providing services to taxonomists for standard genome sequencing and annotation.</title>
        <authorList>
            <consortium name="The Broad Institute Genomics Platform"/>
            <consortium name="The Broad Institute Genome Sequencing Center for Infectious Disease"/>
            <person name="Wu L."/>
            <person name="Ma J."/>
        </authorList>
    </citation>
    <scope>NUCLEOTIDE SEQUENCE [LARGE SCALE GENOMIC DNA]</scope>
    <source>
        <strain evidence="3">NBRC 103632</strain>
    </source>
</reference>
<feature type="signal peptide" evidence="1">
    <location>
        <begin position="1"/>
        <end position="29"/>
    </location>
</feature>
<protein>
    <recommendedName>
        <fullName evidence="4">C-type lysozyme inhibitor domain-containing protein</fullName>
    </recommendedName>
</protein>
<dbReference type="RefSeq" id="WP_380805328.1">
    <property type="nucleotide sequence ID" value="NZ_JBHSFZ010000029.1"/>
</dbReference>
<evidence type="ECO:0000313" key="2">
    <source>
        <dbReference type="EMBL" id="MFC4595128.1"/>
    </source>
</evidence>
<evidence type="ECO:0008006" key="4">
    <source>
        <dbReference type="Google" id="ProtNLM"/>
    </source>
</evidence>
<comment type="caution">
    <text evidence="2">The sequence shown here is derived from an EMBL/GenBank/DDBJ whole genome shotgun (WGS) entry which is preliminary data.</text>
</comment>
<keyword evidence="3" id="KW-1185">Reference proteome</keyword>
<evidence type="ECO:0000256" key="1">
    <source>
        <dbReference type="SAM" id="SignalP"/>
    </source>
</evidence>
<dbReference type="Proteomes" id="UP001595957">
    <property type="component" value="Unassembled WGS sequence"/>
</dbReference>
<name>A0ABV9F022_9SPHN</name>
<feature type="chain" id="PRO_5046910411" description="C-type lysozyme inhibitor domain-containing protein" evidence="1">
    <location>
        <begin position="30"/>
        <end position="129"/>
    </location>
</feature>
<sequence length="129" mass="13799">MQQTKPNLRKALRAFIAFVIFVVTCPAAAASAASDHCMRAGEPTKPLVNKAETAAAIFLAVEGDFFPTADRIFYPDIDVEDDGARWSVSRGKSPEVNAEGDVAVTHGGGQLALSIAKCDGRISDVWFDK</sequence>
<proteinExistence type="predicted"/>
<gene>
    <name evidence="2" type="ORF">ACFO3E_13135</name>
</gene>
<dbReference type="EMBL" id="JBHSFZ010000029">
    <property type="protein sequence ID" value="MFC4595128.1"/>
    <property type="molecule type" value="Genomic_DNA"/>
</dbReference>
<accession>A0ABV9F022</accession>